<evidence type="ECO:0000313" key="6">
    <source>
        <dbReference type="Proteomes" id="UP001595990"/>
    </source>
</evidence>
<keyword evidence="2" id="KW-0238">DNA-binding</keyword>
<evidence type="ECO:0000256" key="1">
    <source>
        <dbReference type="ARBA" id="ARBA00023015"/>
    </source>
</evidence>
<feature type="domain" description="IclR-ED" evidence="4">
    <location>
        <begin position="73"/>
        <end position="261"/>
    </location>
</feature>
<evidence type="ECO:0000313" key="5">
    <source>
        <dbReference type="EMBL" id="MFC4512148.1"/>
    </source>
</evidence>
<accession>A0ABV9BCK3</accession>
<dbReference type="PANTHER" id="PTHR30136">
    <property type="entry name" value="HELIX-TURN-HELIX TRANSCRIPTIONAL REGULATOR, ICLR FAMILY"/>
    <property type="match status" value="1"/>
</dbReference>
<dbReference type="InterPro" id="IPR036388">
    <property type="entry name" value="WH-like_DNA-bd_sf"/>
</dbReference>
<dbReference type="InterPro" id="IPR036390">
    <property type="entry name" value="WH_DNA-bd_sf"/>
</dbReference>
<dbReference type="Pfam" id="PF09339">
    <property type="entry name" value="HTH_IclR"/>
    <property type="match status" value="1"/>
</dbReference>
<dbReference type="SUPFAM" id="SSF46785">
    <property type="entry name" value="Winged helix' DNA-binding domain"/>
    <property type="match status" value="1"/>
</dbReference>
<proteinExistence type="predicted"/>
<name>A0ABV9BCK3_9ACTN</name>
<dbReference type="PROSITE" id="PS51078">
    <property type="entry name" value="ICLR_ED"/>
    <property type="match status" value="1"/>
</dbReference>
<organism evidence="5 6">
    <name type="scientific">Streptomyces ehimensis</name>
    <dbReference type="NCBI Taxonomy" id="68195"/>
    <lineage>
        <taxon>Bacteria</taxon>
        <taxon>Bacillati</taxon>
        <taxon>Actinomycetota</taxon>
        <taxon>Actinomycetes</taxon>
        <taxon>Kitasatosporales</taxon>
        <taxon>Streptomycetaceae</taxon>
        <taxon>Streptomyces</taxon>
    </lineage>
</organism>
<protein>
    <submittedName>
        <fullName evidence="5">IclR family transcriptional regulator</fullName>
    </submittedName>
</protein>
<sequence length="261" mass="27492">MSAISKSSKDNSQQRAFRVQAAFVALGGDVLGPTEIAEATGLDPATVYRVLKAGLFDETFEQVGRGRYRLGAGSARLGMRTLARTPADPEAANAALEQLHHTADGPVGYYIAVGSRKLLIDSVIGDFDPDDLKLDPLETISIIRSLRTGAAGRVILAHMPESIIAKVLAEPVPDGVGPGAISDNQQLLDSLEDVRACGYAVGRQESITAWDAIAAPVMWGDTIQGAVAVMVPSTRATQDPGPLVDATLKTARQLTHLLALT</sequence>
<evidence type="ECO:0000256" key="3">
    <source>
        <dbReference type="ARBA" id="ARBA00023163"/>
    </source>
</evidence>
<reference evidence="6" key="1">
    <citation type="journal article" date="2019" name="Int. J. Syst. Evol. Microbiol.">
        <title>The Global Catalogue of Microorganisms (GCM) 10K type strain sequencing project: providing services to taxonomists for standard genome sequencing and annotation.</title>
        <authorList>
            <consortium name="The Broad Institute Genomics Platform"/>
            <consortium name="The Broad Institute Genome Sequencing Center for Infectious Disease"/>
            <person name="Wu L."/>
            <person name="Ma J."/>
        </authorList>
    </citation>
    <scope>NUCLEOTIDE SEQUENCE [LARGE SCALE GENOMIC DNA]</scope>
    <source>
        <strain evidence="6">CECT 8064</strain>
    </source>
</reference>
<dbReference type="InterPro" id="IPR014757">
    <property type="entry name" value="Tscrpt_reg_IclR_C"/>
</dbReference>
<dbReference type="RefSeq" id="WP_417922228.1">
    <property type="nucleotide sequence ID" value="NZ_JBHSFS010000002.1"/>
</dbReference>
<keyword evidence="3" id="KW-0804">Transcription</keyword>
<keyword evidence="1" id="KW-0805">Transcription regulation</keyword>
<dbReference type="Pfam" id="PF01614">
    <property type="entry name" value="IclR_C"/>
    <property type="match status" value="1"/>
</dbReference>
<dbReference type="Gene3D" id="1.10.10.10">
    <property type="entry name" value="Winged helix-like DNA-binding domain superfamily/Winged helix DNA-binding domain"/>
    <property type="match status" value="1"/>
</dbReference>
<dbReference type="Proteomes" id="UP001595990">
    <property type="component" value="Unassembled WGS sequence"/>
</dbReference>
<dbReference type="PANTHER" id="PTHR30136:SF35">
    <property type="entry name" value="HTH-TYPE TRANSCRIPTIONAL REGULATOR RV1719"/>
    <property type="match status" value="1"/>
</dbReference>
<keyword evidence="6" id="KW-1185">Reference proteome</keyword>
<gene>
    <name evidence="5" type="ORF">ACFPEN_04285</name>
</gene>
<comment type="caution">
    <text evidence="5">The sequence shown here is derived from an EMBL/GenBank/DDBJ whole genome shotgun (WGS) entry which is preliminary data.</text>
</comment>
<dbReference type="InterPro" id="IPR005471">
    <property type="entry name" value="Tscrpt_reg_IclR_N"/>
</dbReference>
<evidence type="ECO:0000256" key="2">
    <source>
        <dbReference type="ARBA" id="ARBA00023125"/>
    </source>
</evidence>
<dbReference type="SUPFAM" id="SSF55781">
    <property type="entry name" value="GAF domain-like"/>
    <property type="match status" value="1"/>
</dbReference>
<dbReference type="Gene3D" id="3.30.450.40">
    <property type="match status" value="1"/>
</dbReference>
<evidence type="ECO:0000259" key="4">
    <source>
        <dbReference type="PROSITE" id="PS51078"/>
    </source>
</evidence>
<dbReference type="InterPro" id="IPR050707">
    <property type="entry name" value="HTH_MetabolicPath_Reg"/>
</dbReference>
<dbReference type="InterPro" id="IPR029016">
    <property type="entry name" value="GAF-like_dom_sf"/>
</dbReference>
<dbReference type="EMBL" id="JBHSFS010000002">
    <property type="protein sequence ID" value="MFC4512148.1"/>
    <property type="molecule type" value="Genomic_DNA"/>
</dbReference>